<comment type="caution">
    <text evidence="2">The sequence shown here is derived from an EMBL/GenBank/DDBJ whole genome shotgun (WGS) entry which is preliminary data.</text>
</comment>
<keyword evidence="3" id="KW-1185">Reference proteome</keyword>
<name>A0A3M7QIR1_BRAPC</name>
<dbReference type="Proteomes" id="UP000276133">
    <property type="component" value="Unassembled WGS sequence"/>
</dbReference>
<protein>
    <submittedName>
        <fullName evidence="2">Uncharacterized protein</fullName>
    </submittedName>
</protein>
<sequence length="74" mass="8690">MLKLQKNSDIWQIYCIRQPKRLLNNSGLIVGIWCIESKKKQSKNRSPYSPPPPITQVQQSNDLNIFNQMMLFNI</sequence>
<proteinExistence type="predicted"/>
<reference evidence="2 3" key="1">
    <citation type="journal article" date="2018" name="Sci. Rep.">
        <title>Genomic signatures of local adaptation to the degree of environmental predictability in rotifers.</title>
        <authorList>
            <person name="Franch-Gras L."/>
            <person name="Hahn C."/>
            <person name="Garcia-Roger E.M."/>
            <person name="Carmona M.J."/>
            <person name="Serra M."/>
            <person name="Gomez A."/>
        </authorList>
    </citation>
    <scope>NUCLEOTIDE SEQUENCE [LARGE SCALE GENOMIC DNA]</scope>
    <source>
        <strain evidence="2">HYR1</strain>
    </source>
</reference>
<organism evidence="2 3">
    <name type="scientific">Brachionus plicatilis</name>
    <name type="common">Marine rotifer</name>
    <name type="synonym">Brachionus muelleri</name>
    <dbReference type="NCBI Taxonomy" id="10195"/>
    <lineage>
        <taxon>Eukaryota</taxon>
        <taxon>Metazoa</taxon>
        <taxon>Spiralia</taxon>
        <taxon>Gnathifera</taxon>
        <taxon>Rotifera</taxon>
        <taxon>Eurotatoria</taxon>
        <taxon>Monogononta</taxon>
        <taxon>Pseudotrocha</taxon>
        <taxon>Ploima</taxon>
        <taxon>Brachionidae</taxon>
        <taxon>Brachionus</taxon>
    </lineage>
</organism>
<evidence type="ECO:0000256" key="1">
    <source>
        <dbReference type="SAM" id="MobiDB-lite"/>
    </source>
</evidence>
<gene>
    <name evidence="2" type="ORF">BpHYR1_007897</name>
</gene>
<feature type="region of interest" description="Disordered" evidence="1">
    <location>
        <begin position="39"/>
        <end position="58"/>
    </location>
</feature>
<dbReference type="EMBL" id="REGN01006062">
    <property type="protein sequence ID" value="RNA11034.1"/>
    <property type="molecule type" value="Genomic_DNA"/>
</dbReference>
<evidence type="ECO:0000313" key="2">
    <source>
        <dbReference type="EMBL" id="RNA11034.1"/>
    </source>
</evidence>
<accession>A0A3M7QIR1</accession>
<evidence type="ECO:0000313" key="3">
    <source>
        <dbReference type="Proteomes" id="UP000276133"/>
    </source>
</evidence>
<dbReference type="AlphaFoldDB" id="A0A3M7QIR1"/>